<dbReference type="EMBL" id="JAHLFV010000153">
    <property type="protein sequence ID" value="MBU3850177.1"/>
    <property type="molecule type" value="Genomic_DNA"/>
</dbReference>
<dbReference type="SFLD" id="SFLDS00003">
    <property type="entry name" value="Haloacid_Dehalogenase"/>
    <property type="match status" value="1"/>
</dbReference>
<organism evidence="1 2">
    <name type="scientific">Candidatus Treponema excrementipullorum</name>
    <dbReference type="NCBI Taxonomy" id="2838768"/>
    <lineage>
        <taxon>Bacteria</taxon>
        <taxon>Pseudomonadati</taxon>
        <taxon>Spirochaetota</taxon>
        <taxon>Spirochaetia</taxon>
        <taxon>Spirochaetales</taxon>
        <taxon>Treponemataceae</taxon>
        <taxon>Treponema</taxon>
    </lineage>
</organism>
<dbReference type="PROSITE" id="PS01229">
    <property type="entry name" value="COF_2"/>
    <property type="match status" value="1"/>
</dbReference>
<dbReference type="GO" id="GO:0000287">
    <property type="term" value="F:magnesium ion binding"/>
    <property type="evidence" value="ECO:0007669"/>
    <property type="project" value="TreeGrafter"/>
</dbReference>
<dbReference type="SFLD" id="SFLDG01140">
    <property type="entry name" value="C2.B:_Phosphomannomutase_and_P"/>
    <property type="match status" value="1"/>
</dbReference>
<proteinExistence type="predicted"/>
<dbReference type="SUPFAM" id="SSF56784">
    <property type="entry name" value="HAD-like"/>
    <property type="match status" value="1"/>
</dbReference>
<name>A0A9E2L2C5_9SPIR</name>
<reference evidence="1" key="2">
    <citation type="submission" date="2021-04" db="EMBL/GenBank/DDBJ databases">
        <authorList>
            <person name="Gilroy R."/>
        </authorList>
    </citation>
    <scope>NUCLEOTIDE SEQUENCE</scope>
    <source>
        <strain evidence="1">Gambia15-2214</strain>
    </source>
</reference>
<comment type="caution">
    <text evidence="1">The sequence shown here is derived from an EMBL/GenBank/DDBJ whole genome shotgun (WGS) entry which is preliminary data.</text>
</comment>
<dbReference type="Gene3D" id="3.40.50.1000">
    <property type="entry name" value="HAD superfamily/HAD-like"/>
    <property type="match status" value="1"/>
</dbReference>
<sequence>MSTLSKLPDLGQGKLKPSIIALDLDDTLLRDDLTISDYTVETLRRATDEGIYVTLCSGRPDNAILPYVRQLEIAGKQTGRFLIAQNGTSITDLHLRKEIYSHLTDASSLITAYREAKKMGLAAEVLSPSTIYASVENEWTMRDKTVSKLKFEVVDDFEHFLMKRFPKIVIPGDPELIQKLLVRMKKLLGDICLVMTTKPFYLEIQSKDSGKGEALMWLASYIGLDTERVMSFGDSMNDVSMMQKAPLSVAMINGLDEIKALARFNTEYTNNEDGVARFLNAYVL</sequence>
<keyword evidence="1" id="KW-0378">Hydrolase</keyword>
<protein>
    <submittedName>
        <fullName evidence="1">Cof-type HAD-IIB family hydrolase</fullName>
    </submittedName>
</protein>
<dbReference type="Pfam" id="PF08282">
    <property type="entry name" value="Hydrolase_3"/>
    <property type="match status" value="1"/>
</dbReference>
<gene>
    <name evidence="1" type="ORF">IAA16_06385</name>
</gene>
<dbReference type="InterPro" id="IPR006379">
    <property type="entry name" value="HAD-SF_hydro_IIB"/>
</dbReference>
<dbReference type="NCBIfam" id="TIGR00099">
    <property type="entry name" value="Cof-subfamily"/>
    <property type="match status" value="1"/>
</dbReference>
<dbReference type="InterPro" id="IPR036412">
    <property type="entry name" value="HAD-like_sf"/>
</dbReference>
<dbReference type="InterPro" id="IPR000150">
    <property type="entry name" value="Cof"/>
</dbReference>
<reference evidence="1" key="1">
    <citation type="journal article" date="2021" name="PeerJ">
        <title>Extensive microbial diversity within the chicken gut microbiome revealed by metagenomics and culture.</title>
        <authorList>
            <person name="Gilroy R."/>
            <person name="Ravi A."/>
            <person name="Getino M."/>
            <person name="Pursley I."/>
            <person name="Horton D.L."/>
            <person name="Alikhan N.F."/>
            <person name="Baker D."/>
            <person name="Gharbi K."/>
            <person name="Hall N."/>
            <person name="Watson M."/>
            <person name="Adriaenssens E.M."/>
            <person name="Foster-Nyarko E."/>
            <person name="Jarju S."/>
            <person name="Secka A."/>
            <person name="Antonio M."/>
            <person name="Oren A."/>
            <person name="Chaudhuri R.R."/>
            <person name="La Ragione R."/>
            <person name="Hildebrand F."/>
            <person name="Pallen M.J."/>
        </authorList>
    </citation>
    <scope>NUCLEOTIDE SEQUENCE</scope>
    <source>
        <strain evidence="1">Gambia15-2214</strain>
    </source>
</reference>
<dbReference type="Proteomes" id="UP000823914">
    <property type="component" value="Unassembled WGS sequence"/>
</dbReference>
<dbReference type="InterPro" id="IPR023214">
    <property type="entry name" value="HAD_sf"/>
</dbReference>
<dbReference type="Gene3D" id="3.30.1240.10">
    <property type="match status" value="1"/>
</dbReference>
<evidence type="ECO:0000313" key="2">
    <source>
        <dbReference type="Proteomes" id="UP000823914"/>
    </source>
</evidence>
<dbReference type="NCBIfam" id="TIGR01484">
    <property type="entry name" value="HAD-SF-IIB"/>
    <property type="match status" value="1"/>
</dbReference>
<dbReference type="PANTHER" id="PTHR10000:SF8">
    <property type="entry name" value="HAD SUPERFAMILY HYDROLASE-LIKE, TYPE 3"/>
    <property type="match status" value="1"/>
</dbReference>
<accession>A0A9E2L2C5</accession>
<evidence type="ECO:0000313" key="1">
    <source>
        <dbReference type="EMBL" id="MBU3850177.1"/>
    </source>
</evidence>
<dbReference type="GO" id="GO:0016791">
    <property type="term" value="F:phosphatase activity"/>
    <property type="evidence" value="ECO:0007669"/>
    <property type="project" value="TreeGrafter"/>
</dbReference>
<dbReference type="PANTHER" id="PTHR10000">
    <property type="entry name" value="PHOSPHOSERINE PHOSPHATASE"/>
    <property type="match status" value="1"/>
</dbReference>
<dbReference type="AlphaFoldDB" id="A0A9E2L2C5"/>
<dbReference type="CDD" id="cd07516">
    <property type="entry name" value="HAD_Pase"/>
    <property type="match status" value="1"/>
</dbReference>
<dbReference type="GO" id="GO:0005829">
    <property type="term" value="C:cytosol"/>
    <property type="evidence" value="ECO:0007669"/>
    <property type="project" value="TreeGrafter"/>
</dbReference>